<dbReference type="SUPFAM" id="SSF81383">
    <property type="entry name" value="F-box domain"/>
    <property type="match status" value="1"/>
</dbReference>
<gene>
    <name evidence="2" type="ORF">PVAND_006474</name>
</gene>
<dbReference type="InterPro" id="IPR001810">
    <property type="entry name" value="F-box_dom"/>
</dbReference>
<proteinExistence type="predicted"/>
<sequence>MHYKLEILGFIKRMIDIRNLPPELIEQIFIHLTNPKDILSVSETCKKFNYIVNNCENITKKLTLYLKHPTQFNEFIAAIKNTKRRYRNLVITRTRERSKEYVINRIPEAFSRISSNVRFLKLKWHPHRSIEVSIIDMNRMNRPRREALLQYFHNRQDWFNQHLAQPLLQPPLQRLLPNIIIEEEDDPVDLNIIQQIHNLNNNNNNIMENNFQNIQEQQLQNADEIRDELHQEFIGIIKQFKNLERMEWSHVHLEKRTMSNTIESLDYTRLKELKLKFCDSFCFELLTSCQNSLTTLQICEPFLGNLQNPGIESFETFLVGQKSLKDLKIFNIQYPRLFQNDSTAEIQFKLNHLVLHNVFFKNKTIAENFFRTQNELISIDFQIKNEKLRNLDEMLWYNNIIRILFSQNSMLRIINLEKSKYKIDNCDFLTSVKNTSVQELKFNVTAEDRNAEFFKQLIRIFPNLKAIQYKSEESDIDSEGDVCFENGTILDKVENLSIINCSVNSLINLNAMNLISFEYSPKLNGKFIDDYIGGFFHKHRGIKHLVIGNETSRSYFFVSYKLCENIVDFLTQLESVTIYNFAEVNKSVKKLCTLRNLKTLTLSALQYQQFTAKTKVECERMKLKLIPVKVGFSHETVGELSSSSPAALEYGGL</sequence>
<organism evidence="2 3">
    <name type="scientific">Polypedilum vanderplanki</name>
    <name type="common">Sleeping chironomid midge</name>
    <dbReference type="NCBI Taxonomy" id="319348"/>
    <lineage>
        <taxon>Eukaryota</taxon>
        <taxon>Metazoa</taxon>
        <taxon>Ecdysozoa</taxon>
        <taxon>Arthropoda</taxon>
        <taxon>Hexapoda</taxon>
        <taxon>Insecta</taxon>
        <taxon>Pterygota</taxon>
        <taxon>Neoptera</taxon>
        <taxon>Endopterygota</taxon>
        <taxon>Diptera</taxon>
        <taxon>Nematocera</taxon>
        <taxon>Chironomoidea</taxon>
        <taxon>Chironomidae</taxon>
        <taxon>Chironominae</taxon>
        <taxon>Polypedilum</taxon>
        <taxon>Polypedilum</taxon>
    </lineage>
</organism>
<dbReference type="SMART" id="SM00256">
    <property type="entry name" value="FBOX"/>
    <property type="match status" value="1"/>
</dbReference>
<name>A0A9J6C465_POLVA</name>
<dbReference type="Gene3D" id="1.20.1280.50">
    <property type="match status" value="1"/>
</dbReference>
<dbReference type="AlphaFoldDB" id="A0A9J6C465"/>
<evidence type="ECO:0000313" key="3">
    <source>
        <dbReference type="Proteomes" id="UP001107558"/>
    </source>
</evidence>
<comment type="caution">
    <text evidence="2">The sequence shown here is derived from an EMBL/GenBank/DDBJ whole genome shotgun (WGS) entry which is preliminary data.</text>
</comment>
<dbReference type="PROSITE" id="PS50181">
    <property type="entry name" value="FBOX"/>
    <property type="match status" value="1"/>
</dbReference>
<keyword evidence="3" id="KW-1185">Reference proteome</keyword>
<protein>
    <recommendedName>
        <fullName evidence="1">F-box domain-containing protein</fullName>
    </recommendedName>
</protein>
<dbReference type="OrthoDB" id="2322499at2759"/>
<feature type="domain" description="F-box" evidence="1">
    <location>
        <begin position="14"/>
        <end position="62"/>
    </location>
</feature>
<dbReference type="CDD" id="cd09917">
    <property type="entry name" value="F-box_SF"/>
    <property type="match status" value="1"/>
</dbReference>
<accession>A0A9J6C465</accession>
<reference evidence="2" key="1">
    <citation type="submission" date="2021-03" db="EMBL/GenBank/DDBJ databases">
        <title>Chromosome level genome of the anhydrobiotic midge Polypedilum vanderplanki.</title>
        <authorList>
            <person name="Yoshida Y."/>
            <person name="Kikawada T."/>
            <person name="Gusev O."/>
        </authorList>
    </citation>
    <scope>NUCLEOTIDE SEQUENCE</scope>
    <source>
        <strain evidence="2">NIAS01</strain>
        <tissue evidence="2">Whole body or cell culture</tissue>
    </source>
</reference>
<dbReference type="Pfam" id="PF12937">
    <property type="entry name" value="F-box-like"/>
    <property type="match status" value="1"/>
</dbReference>
<evidence type="ECO:0000259" key="1">
    <source>
        <dbReference type="PROSITE" id="PS50181"/>
    </source>
</evidence>
<dbReference type="EMBL" id="JADBJN010000002">
    <property type="protein sequence ID" value="KAG5676656.1"/>
    <property type="molecule type" value="Genomic_DNA"/>
</dbReference>
<dbReference type="InterPro" id="IPR036047">
    <property type="entry name" value="F-box-like_dom_sf"/>
</dbReference>
<dbReference type="Proteomes" id="UP001107558">
    <property type="component" value="Chromosome 2"/>
</dbReference>
<evidence type="ECO:0000313" key="2">
    <source>
        <dbReference type="EMBL" id="KAG5676656.1"/>
    </source>
</evidence>